<protein>
    <submittedName>
        <fullName evidence="1">Uncharacterized protein</fullName>
    </submittedName>
</protein>
<organism evidence="1 2">
    <name type="scientific">Hymenobacter humi</name>
    <dbReference type="NCBI Taxonomy" id="1411620"/>
    <lineage>
        <taxon>Bacteria</taxon>
        <taxon>Pseudomonadati</taxon>
        <taxon>Bacteroidota</taxon>
        <taxon>Cytophagia</taxon>
        <taxon>Cytophagales</taxon>
        <taxon>Hymenobacteraceae</taxon>
        <taxon>Hymenobacter</taxon>
    </lineage>
</organism>
<sequence>MFGPGFEPGLSVLDLLFSQGPAAGAFLL</sequence>
<evidence type="ECO:0000313" key="1">
    <source>
        <dbReference type="EMBL" id="MFC7669957.1"/>
    </source>
</evidence>
<keyword evidence="2" id="KW-1185">Reference proteome</keyword>
<gene>
    <name evidence="1" type="ORF">ACFQT0_23265</name>
</gene>
<reference evidence="2" key="1">
    <citation type="journal article" date="2019" name="Int. J. Syst. Evol. Microbiol.">
        <title>The Global Catalogue of Microorganisms (GCM) 10K type strain sequencing project: providing services to taxonomists for standard genome sequencing and annotation.</title>
        <authorList>
            <consortium name="The Broad Institute Genomics Platform"/>
            <consortium name="The Broad Institute Genome Sequencing Center for Infectious Disease"/>
            <person name="Wu L."/>
            <person name="Ma J."/>
        </authorList>
    </citation>
    <scope>NUCLEOTIDE SEQUENCE [LARGE SCALE GENOMIC DNA]</scope>
    <source>
        <strain evidence="2">JCM 19635</strain>
    </source>
</reference>
<evidence type="ECO:0000313" key="2">
    <source>
        <dbReference type="Proteomes" id="UP001596513"/>
    </source>
</evidence>
<dbReference type="Proteomes" id="UP001596513">
    <property type="component" value="Unassembled WGS sequence"/>
</dbReference>
<proteinExistence type="predicted"/>
<comment type="caution">
    <text evidence="1">The sequence shown here is derived from an EMBL/GenBank/DDBJ whole genome shotgun (WGS) entry which is preliminary data.</text>
</comment>
<dbReference type="EMBL" id="JBHTEK010000001">
    <property type="protein sequence ID" value="MFC7669957.1"/>
    <property type="molecule type" value="Genomic_DNA"/>
</dbReference>
<name>A0ABW2UAT4_9BACT</name>
<accession>A0ABW2UAT4</accession>
<dbReference type="RefSeq" id="WP_380206114.1">
    <property type="nucleotide sequence ID" value="NZ_JBHTEK010000001.1"/>
</dbReference>